<reference evidence="2" key="2">
    <citation type="submission" date="2015-01" db="EMBL/GenBank/DDBJ databases">
        <title>Evolutionary Origins and Diversification of the Mycorrhizal Mutualists.</title>
        <authorList>
            <consortium name="DOE Joint Genome Institute"/>
            <consortium name="Mycorrhizal Genomics Consortium"/>
            <person name="Kohler A."/>
            <person name="Kuo A."/>
            <person name="Nagy L.G."/>
            <person name="Floudas D."/>
            <person name="Copeland A."/>
            <person name="Barry K.W."/>
            <person name="Cichocki N."/>
            <person name="Veneault-Fourrey C."/>
            <person name="LaButti K."/>
            <person name="Lindquist E.A."/>
            <person name="Lipzen A."/>
            <person name="Lundell T."/>
            <person name="Morin E."/>
            <person name="Murat C."/>
            <person name="Riley R."/>
            <person name="Ohm R."/>
            <person name="Sun H."/>
            <person name="Tunlid A."/>
            <person name="Henrissat B."/>
            <person name="Grigoriev I.V."/>
            <person name="Hibbett D.S."/>
            <person name="Martin F."/>
        </authorList>
    </citation>
    <scope>NUCLEOTIDE SEQUENCE [LARGE SCALE GENOMIC DNA]</scope>
    <source>
        <strain evidence="2">Marx 270</strain>
    </source>
</reference>
<protein>
    <submittedName>
        <fullName evidence="1">Uncharacterized protein</fullName>
    </submittedName>
</protein>
<name>A0A0C3JHW6_PISTI</name>
<dbReference type="AlphaFoldDB" id="A0A0C3JHW6"/>
<evidence type="ECO:0000313" key="2">
    <source>
        <dbReference type="Proteomes" id="UP000054217"/>
    </source>
</evidence>
<dbReference type="EMBL" id="KN832033">
    <property type="protein sequence ID" value="KIN97191.1"/>
    <property type="molecule type" value="Genomic_DNA"/>
</dbReference>
<gene>
    <name evidence="1" type="ORF">M404DRAFT_916807</name>
</gene>
<reference evidence="1 2" key="1">
    <citation type="submission" date="2014-04" db="EMBL/GenBank/DDBJ databases">
        <authorList>
            <consortium name="DOE Joint Genome Institute"/>
            <person name="Kuo A."/>
            <person name="Kohler A."/>
            <person name="Costa M.D."/>
            <person name="Nagy L.G."/>
            <person name="Floudas D."/>
            <person name="Copeland A."/>
            <person name="Barry K.W."/>
            <person name="Cichocki N."/>
            <person name="Veneault-Fourrey C."/>
            <person name="LaButti K."/>
            <person name="Lindquist E.A."/>
            <person name="Lipzen A."/>
            <person name="Lundell T."/>
            <person name="Morin E."/>
            <person name="Murat C."/>
            <person name="Sun H."/>
            <person name="Tunlid A."/>
            <person name="Henrissat B."/>
            <person name="Grigoriev I.V."/>
            <person name="Hibbett D.S."/>
            <person name="Martin F."/>
            <person name="Nordberg H.P."/>
            <person name="Cantor M.N."/>
            <person name="Hua S.X."/>
        </authorList>
    </citation>
    <scope>NUCLEOTIDE SEQUENCE [LARGE SCALE GENOMIC DNA]</scope>
    <source>
        <strain evidence="1 2">Marx 270</strain>
    </source>
</reference>
<accession>A0A0C3JHW6</accession>
<dbReference type="HOGENOM" id="CLU_2923666_0_0_1"/>
<keyword evidence="2" id="KW-1185">Reference proteome</keyword>
<evidence type="ECO:0000313" key="1">
    <source>
        <dbReference type="EMBL" id="KIN97191.1"/>
    </source>
</evidence>
<dbReference type="Proteomes" id="UP000054217">
    <property type="component" value="Unassembled WGS sequence"/>
</dbReference>
<dbReference type="InParanoid" id="A0A0C3JHW6"/>
<sequence length="61" mass="7111">MNDVEKRAVLNQRLLNAARGSEDIEELLTDPDCRDPDDEDYLFDINCRDMKHSFVAHFSLL</sequence>
<organism evidence="1 2">
    <name type="scientific">Pisolithus tinctorius Marx 270</name>
    <dbReference type="NCBI Taxonomy" id="870435"/>
    <lineage>
        <taxon>Eukaryota</taxon>
        <taxon>Fungi</taxon>
        <taxon>Dikarya</taxon>
        <taxon>Basidiomycota</taxon>
        <taxon>Agaricomycotina</taxon>
        <taxon>Agaricomycetes</taxon>
        <taxon>Agaricomycetidae</taxon>
        <taxon>Boletales</taxon>
        <taxon>Sclerodermatineae</taxon>
        <taxon>Pisolithaceae</taxon>
        <taxon>Pisolithus</taxon>
    </lineage>
</organism>
<proteinExistence type="predicted"/>